<keyword evidence="3" id="KW-0238">DNA-binding</keyword>
<dbReference type="InterPro" id="IPR002104">
    <property type="entry name" value="Integrase_catalytic"/>
</dbReference>
<name>A0ABV7BIH9_9GAMM</name>
<protein>
    <submittedName>
        <fullName evidence="6">Tyrosine-type recombinase/integrase</fullName>
    </submittedName>
</protein>
<gene>
    <name evidence="6" type="ORF">ACFODO_16815</name>
</gene>
<evidence type="ECO:0000256" key="1">
    <source>
        <dbReference type="ARBA" id="ARBA00008857"/>
    </source>
</evidence>
<reference evidence="7" key="1">
    <citation type="journal article" date="2019" name="Int. J. Syst. Evol. Microbiol.">
        <title>The Global Catalogue of Microorganisms (GCM) 10K type strain sequencing project: providing services to taxonomists for standard genome sequencing and annotation.</title>
        <authorList>
            <consortium name="The Broad Institute Genomics Platform"/>
            <consortium name="The Broad Institute Genome Sequencing Center for Infectious Disease"/>
            <person name="Wu L."/>
            <person name="Ma J."/>
        </authorList>
    </citation>
    <scope>NUCLEOTIDE SEQUENCE [LARGE SCALE GENOMIC DNA]</scope>
    <source>
        <strain evidence="7">KCTC 62575</strain>
    </source>
</reference>
<dbReference type="EMBL" id="JBHRSF010000102">
    <property type="protein sequence ID" value="MFC2996884.1"/>
    <property type="molecule type" value="Genomic_DNA"/>
</dbReference>
<feature type="domain" description="Tyr recombinase" evidence="5">
    <location>
        <begin position="182"/>
        <end position="401"/>
    </location>
</feature>
<dbReference type="PANTHER" id="PTHR30349:SF41">
    <property type="entry name" value="INTEGRASE_RECOMBINASE PROTEIN MJ0367-RELATED"/>
    <property type="match status" value="1"/>
</dbReference>
<dbReference type="Pfam" id="PF00589">
    <property type="entry name" value="Phage_integrase"/>
    <property type="match status" value="1"/>
</dbReference>
<keyword evidence="4" id="KW-0233">DNA recombination</keyword>
<accession>A0ABV7BIH9</accession>
<dbReference type="InterPro" id="IPR050090">
    <property type="entry name" value="Tyrosine_recombinase_XerCD"/>
</dbReference>
<evidence type="ECO:0000259" key="5">
    <source>
        <dbReference type="PROSITE" id="PS51898"/>
    </source>
</evidence>
<dbReference type="Gene3D" id="1.10.443.10">
    <property type="entry name" value="Intergrase catalytic core"/>
    <property type="match status" value="1"/>
</dbReference>
<evidence type="ECO:0000256" key="3">
    <source>
        <dbReference type="ARBA" id="ARBA00023125"/>
    </source>
</evidence>
<comment type="caution">
    <text evidence="6">The sequence shown here is derived from an EMBL/GenBank/DDBJ whole genome shotgun (WGS) entry which is preliminary data.</text>
</comment>
<dbReference type="PANTHER" id="PTHR30349">
    <property type="entry name" value="PHAGE INTEGRASE-RELATED"/>
    <property type="match status" value="1"/>
</dbReference>
<dbReference type="CDD" id="cd00397">
    <property type="entry name" value="DNA_BRE_C"/>
    <property type="match status" value="1"/>
</dbReference>
<keyword evidence="2" id="KW-0229">DNA integration</keyword>
<evidence type="ECO:0000313" key="7">
    <source>
        <dbReference type="Proteomes" id="UP001595455"/>
    </source>
</evidence>
<evidence type="ECO:0000256" key="4">
    <source>
        <dbReference type="ARBA" id="ARBA00023172"/>
    </source>
</evidence>
<comment type="similarity">
    <text evidence="1">Belongs to the 'phage' integrase family.</text>
</comment>
<dbReference type="Proteomes" id="UP001595455">
    <property type="component" value="Unassembled WGS sequence"/>
</dbReference>
<sequence length="451" mass="52131">MKNKVYSLQNNVAIFDYYSLTKEKSIFLQAQNIPFLFYPNGVPCFEANAYMLHLFKQNLSTLHGGSLLTYATLISHFIKFYYALNHKCLLTNLTNNHFTNFIHSLSSDERSSSQIRRIGKQTIDFLIFISNLYSKPSLIGVGNNFQIKLLLSKKANRKKNPYKDKSTHSYTHLSFPTTQLSNPQSPISLTNINKLREQIRKNMNYGCVLRNLCILDLFQITGARRSEAIFLTVEDVYDALNSNDSVPLLTLRTLKRRDSITYRKIPVPKNFLLNISRYIRNIRNKIIHNKNIKDHGFVFISHTTGKKISSDTLTTYLNNWSRDAEISPPAHAHQFRHRFITEKFKSLIKEHNKNNSDEFRKNLISDEVLKQEVLQWTGHSQIDSLSPYLHLAVIELAGITNACISSTASMNAEYDEMQLYEIIEDYKLGKIDKCELETFLKNFKIIIGNPP</sequence>
<dbReference type="SUPFAM" id="SSF56349">
    <property type="entry name" value="DNA breaking-rejoining enzymes"/>
    <property type="match status" value="1"/>
</dbReference>
<organism evidence="6 7">
    <name type="scientific">Acinetobacter sichuanensis</name>
    <dbReference type="NCBI Taxonomy" id="2136183"/>
    <lineage>
        <taxon>Bacteria</taxon>
        <taxon>Pseudomonadati</taxon>
        <taxon>Pseudomonadota</taxon>
        <taxon>Gammaproteobacteria</taxon>
        <taxon>Moraxellales</taxon>
        <taxon>Moraxellaceae</taxon>
        <taxon>Acinetobacter</taxon>
    </lineage>
</organism>
<dbReference type="PROSITE" id="PS51898">
    <property type="entry name" value="TYR_RECOMBINASE"/>
    <property type="match status" value="1"/>
</dbReference>
<evidence type="ECO:0000313" key="6">
    <source>
        <dbReference type="EMBL" id="MFC2996884.1"/>
    </source>
</evidence>
<dbReference type="InterPro" id="IPR013762">
    <property type="entry name" value="Integrase-like_cat_sf"/>
</dbReference>
<dbReference type="RefSeq" id="WP_378227783.1">
    <property type="nucleotide sequence ID" value="NZ_JBHRSF010000102.1"/>
</dbReference>
<keyword evidence="7" id="KW-1185">Reference proteome</keyword>
<proteinExistence type="inferred from homology"/>
<evidence type="ECO:0000256" key="2">
    <source>
        <dbReference type="ARBA" id="ARBA00022908"/>
    </source>
</evidence>
<dbReference type="InterPro" id="IPR011010">
    <property type="entry name" value="DNA_brk_join_enz"/>
</dbReference>